<gene>
    <name evidence="2" type="ORF">PQR03_06885</name>
</gene>
<dbReference type="RefSeq" id="WP_408511380.1">
    <property type="nucleotide sequence ID" value="NZ_JAQQDR010000002.1"/>
</dbReference>
<organism evidence="2 3">
    <name type="scientific">Paraburkholderia phytofirmans</name>
    <dbReference type="NCBI Taxonomy" id="261302"/>
    <lineage>
        <taxon>Bacteria</taxon>
        <taxon>Pseudomonadati</taxon>
        <taxon>Pseudomonadota</taxon>
        <taxon>Betaproteobacteria</taxon>
        <taxon>Burkholderiales</taxon>
        <taxon>Burkholderiaceae</taxon>
        <taxon>Paraburkholderia</taxon>
    </lineage>
</organism>
<sequence>MDVLEIARKSGMTVILDARIGQIEYHSVYGSVNSLKKLIETIVALVSDDVTEAIHVSSETSFRDDAPTGCTTNRQLQ</sequence>
<keyword evidence="3" id="KW-1185">Reference proteome</keyword>
<proteinExistence type="predicted"/>
<protein>
    <submittedName>
        <fullName evidence="2">Uncharacterized protein</fullName>
    </submittedName>
</protein>
<dbReference type="Proteomes" id="UP001629274">
    <property type="component" value="Unassembled WGS sequence"/>
</dbReference>
<evidence type="ECO:0000313" key="2">
    <source>
        <dbReference type="EMBL" id="MFM0237850.1"/>
    </source>
</evidence>
<dbReference type="EMBL" id="JAQQDR010000002">
    <property type="protein sequence ID" value="MFM0237850.1"/>
    <property type="molecule type" value="Genomic_DNA"/>
</dbReference>
<evidence type="ECO:0000256" key="1">
    <source>
        <dbReference type="SAM" id="MobiDB-lite"/>
    </source>
</evidence>
<feature type="region of interest" description="Disordered" evidence="1">
    <location>
        <begin position="58"/>
        <end position="77"/>
    </location>
</feature>
<accession>A0ABW9BDL5</accession>
<name>A0ABW9BDL5_9BURK</name>
<reference evidence="2 3" key="1">
    <citation type="journal article" date="2024" name="Chem. Sci.">
        <title>Discovery of megapolipeptins by genome mining of a Burkholderiales bacteria collection.</title>
        <authorList>
            <person name="Paulo B.S."/>
            <person name="Recchia M.J.J."/>
            <person name="Lee S."/>
            <person name="Fergusson C.H."/>
            <person name="Romanowski S.B."/>
            <person name="Hernandez A."/>
            <person name="Krull N."/>
            <person name="Liu D.Y."/>
            <person name="Cavanagh H."/>
            <person name="Bos A."/>
            <person name="Gray C.A."/>
            <person name="Murphy B.T."/>
            <person name="Linington R.G."/>
            <person name="Eustaquio A.S."/>
        </authorList>
    </citation>
    <scope>NUCLEOTIDE SEQUENCE [LARGE SCALE GENOMIC DNA]</scope>
    <source>
        <strain evidence="2 3">RL17-351-BIE-A</strain>
    </source>
</reference>
<evidence type="ECO:0000313" key="3">
    <source>
        <dbReference type="Proteomes" id="UP001629274"/>
    </source>
</evidence>
<comment type="caution">
    <text evidence="2">The sequence shown here is derived from an EMBL/GenBank/DDBJ whole genome shotgun (WGS) entry which is preliminary data.</text>
</comment>